<evidence type="ECO:0000313" key="2">
    <source>
        <dbReference type="Proteomes" id="UP000229314"/>
    </source>
</evidence>
<organism evidence="1 2">
    <name type="scientific">Paracoccus yeei</name>
    <dbReference type="NCBI Taxonomy" id="147645"/>
    <lineage>
        <taxon>Bacteria</taxon>
        <taxon>Pseudomonadati</taxon>
        <taxon>Pseudomonadota</taxon>
        <taxon>Alphaproteobacteria</taxon>
        <taxon>Rhodobacterales</taxon>
        <taxon>Paracoccaceae</taxon>
        <taxon>Paracoccus</taxon>
    </lineage>
</organism>
<evidence type="ECO:0008006" key="3">
    <source>
        <dbReference type="Google" id="ProtNLM"/>
    </source>
</evidence>
<accession>A0A2D2C1C9</accession>
<dbReference type="AlphaFoldDB" id="A0A2D2C1C9"/>
<dbReference type="Pfam" id="PF10109">
    <property type="entry name" value="Phage_TAC_7"/>
    <property type="match status" value="1"/>
</dbReference>
<evidence type="ECO:0000313" key="1">
    <source>
        <dbReference type="EMBL" id="ATQ56209.1"/>
    </source>
</evidence>
<protein>
    <recommendedName>
        <fullName evidence="3">Phage tail assembly protein</fullName>
    </recommendedName>
</protein>
<name>A0A2D2C1C9_9RHOB</name>
<dbReference type="RefSeq" id="WP_099649073.1">
    <property type="nucleotide sequence ID" value="NZ_CP024422.1"/>
</dbReference>
<dbReference type="EMBL" id="CP024422">
    <property type="protein sequence ID" value="ATQ56209.1"/>
    <property type="molecule type" value="Genomic_DNA"/>
</dbReference>
<dbReference type="GeneID" id="78898112"/>
<gene>
    <name evidence="1" type="ORF">PYTT13_10575</name>
</gene>
<sequence>MMADTVDFRLDYPVEFKGEKIEVLSFRRRKARDLVAMDAVKGDMAKTMAMYASMCGRPLPVIEDMDADDFERMVEATLPLMGKAAAVAAAVAERQAKEPASP</sequence>
<reference evidence="1 2" key="1">
    <citation type="submission" date="2017-10" db="EMBL/GenBank/DDBJ databases">
        <title>Complete genome sequence of Paracoccus yeei TT13 isolated from human skin.</title>
        <authorList>
            <person name="Lee K."/>
            <person name="Lim J.Y."/>
            <person name="Hwang I."/>
        </authorList>
    </citation>
    <scope>NUCLEOTIDE SEQUENCE [LARGE SCALE GENOMIC DNA]</scope>
    <source>
        <strain evidence="1 2">TT13</strain>
    </source>
</reference>
<dbReference type="Proteomes" id="UP000229314">
    <property type="component" value="Chromosome"/>
</dbReference>
<proteinExistence type="predicted"/>
<dbReference type="InterPro" id="IPR019289">
    <property type="entry name" value="Phage_tail_E/E"/>
</dbReference>